<keyword evidence="3" id="KW-1185">Reference proteome</keyword>
<dbReference type="Proteomes" id="UP001172101">
    <property type="component" value="Unassembled WGS sequence"/>
</dbReference>
<feature type="region of interest" description="Disordered" evidence="1">
    <location>
        <begin position="120"/>
        <end position="143"/>
    </location>
</feature>
<sequence length="175" mass="19275">MEDSVVAVTKVPQTTVAADDQDHNIELVASSAFEKPQTAAVTDEQDHEIQLVASSVSDKNFERHIRTDDYDSICWTESILDKSEEELVRENLASSWHEAYAAGGDDAANQGELNAERKHAINDDVNDDLHKDLSGGLDNHMEDVEDDNTAADRSKCFEGPNIIGLFTNNQEGICL</sequence>
<dbReference type="AlphaFoldDB" id="A0AA40AVE4"/>
<dbReference type="RefSeq" id="XP_060298593.1">
    <property type="nucleotide sequence ID" value="XM_060439702.1"/>
</dbReference>
<reference evidence="2" key="1">
    <citation type="submission" date="2023-06" db="EMBL/GenBank/DDBJ databases">
        <title>Genome-scale phylogeny and comparative genomics of the fungal order Sordariales.</title>
        <authorList>
            <consortium name="Lawrence Berkeley National Laboratory"/>
            <person name="Hensen N."/>
            <person name="Bonometti L."/>
            <person name="Westerberg I."/>
            <person name="Brannstrom I.O."/>
            <person name="Guillou S."/>
            <person name="Cros-Aarteil S."/>
            <person name="Calhoun S."/>
            <person name="Haridas S."/>
            <person name="Kuo A."/>
            <person name="Mondo S."/>
            <person name="Pangilinan J."/>
            <person name="Riley R."/>
            <person name="LaButti K."/>
            <person name="Andreopoulos B."/>
            <person name="Lipzen A."/>
            <person name="Chen C."/>
            <person name="Yanf M."/>
            <person name="Daum C."/>
            <person name="Ng V."/>
            <person name="Clum A."/>
            <person name="Steindorff A."/>
            <person name="Ohm R."/>
            <person name="Martin F."/>
            <person name="Silar P."/>
            <person name="Natvig D."/>
            <person name="Lalanne C."/>
            <person name="Gautier V."/>
            <person name="Ament-velasquez S.L."/>
            <person name="Kruys A."/>
            <person name="Hutchinson M.I."/>
            <person name="Powell A.J."/>
            <person name="Barry K."/>
            <person name="Miller A.N."/>
            <person name="Grigoriev I.V."/>
            <person name="Debuchy R."/>
            <person name="Gladieux P."/>
            <person name="Thoren M.H."/>
            <person name="Johannesson H."/>
        </authorList>
    </citation>
    <scope>NUCLEOTIDE SEQUENCE</scope>
    <source>
        <strain evidence="2">SMH2392-1A</strain>
    </source>
</reference>
<protein>
    <submittedName>
        <fullName evidence="2">Uncharacterized protein</fullName>
    </submittedName>
</protein>
<proteinExistence type="predicted"/>
<organism evidence="2 3">
    <name type="scientific">Lasiosphaeria miniovina</name>
    <dbReference type="NCBI Taxonomy" id="1954250"/>
    <lineage>
        <taxon>Eukaryota</taxon>
        <taxon>Fungi</taxon>
        <taxon>Dikarya</taxon>
        <taxon>Ascomycota</taxon>
        <taxon>Pezizomycotina</taxon>
        <taxon>Sordariomycetes</taxon>
        <taxon>Sordariomycetidae</taxon>
        <taxon>Sordariales</taxon>
        <taxon>Lasiosphaeriaceae</taxon>
        <taxon>Lasiosphaeria</taxon>
    </lineage>
</organism>
<comment type="caution">
    <text evidence="2">The sequence shown here is derived from an EMBL/GenBank/DDBJ whole genome shotgun (WGS) entry which is preliminary data.</text>
</comment>
<dbReference type="EMBL" id="JAUIRO010000003">
    <property type="protein sequence ID" value="KAK0722669.1"/>
    <property type="molecule type" value="Genomic_DNA"/>
</dbReference>
<feature type="compositionally biased region" description="Basic and acidic residues" evidence="1">
    <location>
        <begin position="120"/>
        <end position="133"/>
    </location>
</feature>
<evidence type="ECO:0000256" key="1">
    <source>
        <dbReference type="SAM" id="MobiDB-lite"/>
    </source>
</evidence>
<evidence type="ECO:0000313" key="3">
    <source>
        <dbReference type="Proteomes" id="UP001172101"/>
    </source>
</evidence>
<evidence type="ECO:0000313" key="2">
    <source>
        <dbReference type="EMBL" id="KAK0722669.1"/>
    </source>
</evidence>
<name>A0AA40AVE4_9PEZI</name>
<gene>
    <name evidence="2" type="ORF">B0T26DRAFT_674348</name>
</gene>
<dbReference type="GeneID" id="85322972"/>
<accession>A0AA40AVE4</accession>